<dbReference type="OrthoDB" id="1747533at2759"/>
<feature type="region of interest" description="Disordered" evidence="1">
    <location>
        <begin position="1"/>
        <end position="89"/>
    </location>
</feature>
<dbReference type="AlphaFoldDB" id="A0A8B9A0U5"/>
<evidence type="ECO:0000313" key="3">
    <source>
        <dbReference type="RefSeq" id="XP_038977433.1"/>
    </source>
</evidence>
<evidence type="ECO:0000313" key="2">
    <source>
        <dbReference type="Proteomes" id="UP000228380"/>
    </source>
</evidence>
<evidence type="ECO:0000256" key="1">
    <source>
        <dbReference type="SAM" id="MobiDB-lite"/>
    </source>
</evidence>
<keyword evidence="2" id="KW-1185">Reference proteome</keyword>
<proteinExistence type="predicted"/>
<name>A0A8B9A0U5_PHODC</name>
<dbReference type="KEGG" id="pda:120107975"/>
<dbReference type="Proteomes" id="UP000228380">
    <property type="component" value="Unplaced"/>
</dbReference>
<reference evidence="3" key="1">
    <citation type="submission" date="2025-08" db="UniProtKB">
        <authorList>
            <consortium name="RefSeq"/>
        </authorList>
    </citation>
    <scope>IDENTIFICATION</scope>
    <source>
        <tissue evidence="3">Young leaves</tissue>
    </source>
</reference>
<dbReference type="GeneID" id="120107975"/>
<gene>
    <name evidence="3" type="primary">LOC120107975</name>
</gene>
<protein>
    <submittedName>
        <fullName evidence="3">Protein argonaute 3-like</fullName>
    </submittedName>
</protein>
<feature type="compositionally biased region" description="Polar residues" evidence="1">
    <location>
        <begin position="19"/>
        <end position="33"/>
    </location>
</feature>
<accession>A0A8B9A0U5</accession>
<organism evidence="2 3">
    <name type="scientific">Phoenix dactylifera</name>
    <name type="common">Date palm</name>
    <dbReference type="NCBI Taxonomy" id="42345"/>
    <lineage>
        <taxon>Eukaryota</taxon>
        <taxon>Viridiplantae</taxon>
        <taxon>Streptophyta</taxon>
        <taxon>Embryophyta</taxon>
        <taxon>Tracheophyta</taxon>
        <taxon>Spermatophyta</taxon>
        <taxon>Magnoliopsida</taxon>
        <taxon>Liliopsida</taxon>
        <taxon>Arecaceae</taxon>
        <taxon>Coryphoideae</taxon>
        <taxon>Phoeniceae</taxon>
        <taxon>Phoenix</taxon>
    </lineage>
</organism>
<sequence>MADDPRPVAEAGARGCGCGSTTESLASDLSSLTISQSQAIPSSLPPSLPDVSKRVPMQRPDHGGSSRSPQPPTSLELGKRIPMRRPDHGGSSHIKIVNLLVNHFLVSYNKNSVRNKGD</sequence>
<dbReference type="RefSeq" id="XP_038977433.1">
    <property type="nucleotide sequence ID" value="XM_039121505.1"/>
</dbReference>